<gene>
    <name evidence="2" type="ORF">SV7mr_53030</name>
</gene>
<keyword evidence="3" id="KW-1185">Reference proteome</keyword>
<name>A0A517T2Z4_9BACT</name>
<evidence type="ECO:0000256" key="1">
    <source>
        <dbReference type="SAM" id="Phobius"/>
    </source>
</evidence>
<feature type="transmembrane region" description="Helical" evidence="1">
    <location>
        <begin position="134"/>
        <end position="151"/>
    </location>
</feature>
<sequence>MILVCRVLLLFSFALFWGGLTFYTGFVVRISHDVLSDPMDGGLITQRVTVLLQDLGVVTVGFMGLNSWQVRQQASRFGNVLLIVTAILALSLLGLFLVHAQLDAVIDVANNDIIDPDQFDTGHRRYNQLTTVEWIASLVYLVVTVIAWRTVDRQPIPDQESPAG</sequence>
<dbReference type="OrthoDB" id="272135at2"/>
<keyword evidence="1" id="KW-1133">Transmembrane helix</keyword>
<keyword evidence="1" id="KW-0812">Transmembrane</keyword>
<dbReference type="Proteomes" id="UP000315003">
    <property type="component" value="Chromosome"/>
</dbReference>
<dbReference type="AlphaFoldDB" id="A0A517T2Z4"/>
<evidence type="ECO:0008006" key="4">
    <source>
        <dbReference type="Google" id="ProtNLM"/>
    </source>
</evidence>
<feature type="transmembrane region" description="Helical" evidence="1">
    <location>
        <begin position="7"/>
        <end position="28"/>
    </location>
</feature>
<accession>A0A517T2Z4</accession>
<feature type="transmembrane region" description="Helical" evidence="1">
    <location>
        <begin position="80"/>
        <end position="102"/>
    </location>
</feature>
<proteinExistence type="predicted"/>
<feature type="transmembrane region" description="Helical" evidence="1">
    <location>
        <begin position="48"/>
        <end position="68"/>
    </location>
</feature>
<evidence type="ECO:0000313" key="2">
    <source>
        <dbReference type="EMBL" id="QDT62752.1"/>
    </source>
</evidence>
<protein>
    <recommendedName>
        <fullName evidence="4">DUF4149 domain-containing protein</fullName>
    </recommendedName>
</protein>
<organism evidence="2 3">
    <name type="scientific">Stieleria bergensis</name>
    <dbReference type="NCBI Taxonomy" id="2528025"/>
    <lineage>
        <taxon>Bacteria</taxon>
        <taxon>Pseudomonadati</taxon>
        <taxon>Planctomycetota</taxon>
        <taxon>Planctomycetia</taxon>
        <taxon>Pirellulales</taxon>
        <taxon>Pirellulaceae</taxon>
        <taxon>Stieleria</taxon>
    </lineage>
</organism>
<evidence type="ECO:0000313" key="3">
    <source>
        <dbReference type="Proteomes" id="UP000315003"/>
    </source>
</evidence>
<reference evidence="2 3" key="1">
    <citation type="submission" date="2019-02" db="EMBL/GenBank/DDBJ databases">
        <title>Deep-cultivation of Planctomycetes and their phenomic and genomic characterization uncovers novel biology.</title>
        <authorList>
            <person name="Wiegand S."/>
            <person name="Jogler M."/>
            <person name="Boedeker C."/>
            <person name="Pinto D."/>
            <person name="Vollmers J."/>
            <person name="Rivas-Marin E."/>
            <person name="Kohn T."/>
            <person name="Peeters S.H."/>
            <person name="Heuer A."/>
            <person name="Rast P."/>
            <person name="Oberbeckmann S."/>
            <person name="Bunk B."/>
            <person name="Jeske O."/>
            <person name="Meyerdierks A."/>
            <person name="Storesund J.E."/>
            <person name="Kallscheuer N."/>
            <person name="Luecker S."/>
            <person name="Lage O.M."/>
            <person name="Pohl T."/>
            <person name="Merkel B.J."/>
            <person name="Hornburger P."/>
            <person name="Mueller R.-W."/>
            <person name="Bruemmer F."/>
            <person name="Labrenz M."/>
            <person name="Spormann A.M."/>
            <person name="Op den Camp H."/>
            <person name="Overmann J."/>
            <person name="Amann R."/>
            <person name="Jetten M.S.M."/>
            <person name="Mascher T."/>
            <person name="Medema M.H."/>
            <person name="Devos D.P."/>
            <person name="Kaster A.-K."/>
            <person name="Ovreas L."/>
            <person name="Rohde M."/>
            <person name="Galperin M.Y."/>
            <person name="Jogler C."/>
        </authorList>
    </citation>
    <scope>NUCLEOTIDE SEQUENCE [LARGE SCALE GENOMIC DNA]</scope>
    <source>
        <strain evidence="2 3">SV_7m_r</strain>
    </source>
</reference>
<dbReference type="RefSeq" id="WP_145277726.1">
    <property type="nucleotide sequence ID" value="NZ_CP036272.1"/>
</dbReference>
<keyword evidence="1" id="KW-0472">Membrane</keyword>
<dbReference type="EMBL" id="CP036272">
    <property type="protein sequence ID" value="QDT62752.1"/>
    <property type="molecule type" value="Genomic_DNA"/>
</dbReference>